<gene>
    <name evidence="11" type="ORF">ZIOFF_032194</name>
</gene>
<feature type="region of interest" description="Disordered" evidence="10">
    <location>
        <begin position="1"/>
        <end position="51"/>
    </location>
</feature>
<evidence type="ECO:0000256" key="3">
    <source>
        <dbReference type="ARBA" id="ARBA00022723"/>
    </source>
</evidence>
<dbReference type="EC" id="3.1.3.48" evidence="2"/>
<dbReference type="Gene3D" id="3.40.50.12350">
    <property type="match status" value="1"/>
</dbReference>
<dbReference type="GO" id="GO:0030154">
    <property type="term" value="P:cell differentiation"/>
    <property type="evidence" value="ECO:0007669"/>
    <property type="project" value="TreeGrafter"/>
</dbReference>
<dbReference type="GO" id="GO:0046872">
    <property type="term" value="F:metal ion binding"/>
    <property type="evidence" value="ECO:0007669"/>
    <property type="project" value="UniProtKB-KW"/>
</dbReference>
<protein>
    <recommendedName>
        <fullName evidence="2">protein-tyrosine-phosphatase</fullName>
        <ecNumber evidence="2">3.1.3.48</ecNumber>
    </recommendedName>
</protein>
<feature type="binding site" evidence="9">
    <location>
        <position position="661"/>
    </location>
    <ligand>
        <name>Mg(2+)</name>
        <dbReference type="ChEBI" id="CHEBI:18420"/>
    </ligand>
</feature>
<feature type="binding site" evidence="9">
    <location>
        <position position="425"/>
    </location>
    <ligand>
        <name>Mg(2+)</name>
        <dbReference type="ChEBI" id="CHEBI:18420"/>
    </ligand>
</feature>
<dbReference type="GO" id="GO:0004725">
    <property type="term" value="F:protein tyrosine phosphatase activity"/>
    <property type="evidence" value="ECO:0007669"/>
    <property type="project" value="UniProtKB-EC"/>
</dbReference>
<reference evidence="11 12" key="1">
    <citation type="submission" date="2020-08" db="EMBL/GenBank/DDBJ databases">
        <title>Plant Genome Project.</title>
        <authorList>
            <person name="Zhang R.-G."/>
        </authorList>
    </citation>
    <scope>NUCLEOTIDE SEQUENCE [LARGE SCALE GENOMIC DNA]</scope>
    <source>
        <tissue evidence="11">Rhizome</tissue>
    </source>
</reference>
<dbReference type="GO" id="GO:0045739">
    <property type="term" value="P:positive regulation of DNA repair"/>
    <property type="evidence" value="ECO:0007669"/>
    <property type="project" value="TreeGrafter"/>
</dbReference>
<dbReference type="AlphaFoldDB" id="A0A8J5GHZ1"/>
<dbReference type="GO" id="GO:0005634">
    <property type="term" value="C:nucleus"/>
    <property type="evidence" value="ECO:0007669"/>
    <property type="project" value="TreeGrafter"/>
</dbReference>
<dbReference type="InterPro" id="IPR038102">
    <property type="entry name" value="EYA_dom_sf"/>
</dbReference>
<evidence type="ECO:0000256" key="10">
    <source>
        <dbReference type="SAM" id="MobiDB-lite"/>
    </source>
</evidence>
<dbReference type="FunFam" id="3.40.50.12350:FF:000003">
    <property type="entry name" value="Eyes absent homolog"/>
    <property type="match status" value="1"/>
</dbReference>
<feature type="binding site" evidence="9">
    <location>
        <position position="427"/>
    </location>
    <ligand>
        <name>Mg(2+)</name>
        <dbReference type="ChEBI" id="CHEBI:18420"/>
    </ligand>
</feature>
<feature type="active site" description="Proton donor" evidence="8">
    <location>
        <position position="427"/>
    </location>
</feature>
<dbReference type="EMBL" id="JACMSC010000009">
    <property type="protein sequence ID" value="KAG6506862.1"/>
    <property type="molecule type" value="Genomic_DNA"/>
</dbReference>
<feature type="active site" description="Nucleophile" evidence="8">
    <location>
        <position position="425"/>
    </location>
</feature>
<evidence type="ECO:0000256" key="1">
    <source>
        <dbReference type="ARBA" id="ARBA00010501"/>
    </source>
</evidence>
<keyword evidence="3 9" id="KW-0479">Metal-binding</keyword>
<name>A0A8J5GHZ1_ZINOF</name>
<keyword evidence="5 9" id="KW-0460">Magnesium</keyword>
<evidence type="ECO:0000256" key="4">
    <source>
        <dbReference type="ARBA" id="ARBA00022801"/>
    </source>
</evidence>
<sequence length="727" mass="81858">MALSRFWASSAEGWRQPRRMAAAASREERKREEGVSPIPSPSSFSPSPPNRRRSIPADLELQLGATTHGRVAGDGVSRRRACGGLYGSAIILGESFRRLCDEKGKYLPLWFGKICKLLIVWSLGFWTAKLGFSCGFGITDRIRIWSQIDVIGCVCAWLQLSLFQDFGAEWSDLSFVDGDHVFLSKSVAAVAILAYRNIGRSIQRRRRPARRNGRPDAIGRWRIAVEVTVGSISRYLDMGLYWAHSFAVRPTFWDHMFCCRLTGSSATADDGEKNAMVCASRFGLSPFGRSGCMHRSLRLLGSVRWECSIGAADDGTHSCSFLLLSRVMESVHGVPSMAGDPQNESGEISNAYKSMPVFYTEESNATRSNQGQGVDFYSKFTILIDLFLFTKCWNVRMLFDLKTGGIMDKKVCKAAVEPMTIYVWDMDETLILLKSLLDGKYAGVFNGVKDARKGVEIGKQWEKHILNICDECFFYKEIEKNNEPFLDSLIEYDDGRDLSDYDFKNDGFSFPYDDSNKRKLAYRHRLIAEKYSQGLPKLLDQHLIKHWNDLYNLTDCYTDGWLSSAHSLLEQSMGKTNSAETDIQTDLNPAGPSTNKGKSVNVLVTSGSLVPSLAKCLLYRLDDVIPAKNVYSSWEVGKLQCFSWIKERFRGLNVRFCAIGDGPEECAAAETMRWPFIKIELRPSCPYRFPGLTMKIVQSRIDAIYGLPDDEVEDIFAVEDEVEDMTD</sequence>
<evidence type="ECO:0000313" key="11">
    <source>
        <dbReference type="EMBL" id="KAG6506862.1"/>
    </source>
</evidence>
<dbReference type="NCBIfam" id="TIGR01658">
    <property type="entry name" value="EYA-cons_domain"/>
    <property type="match status" value="1"/>
</dbReference>
<evidence type="ECO:0000256" key="7">
    <source>
        <dbReference type="ARBA" id="ARBA00051722"/>
    </source>
</evidence>
<proteinExistence type="inferred from homology"/>
<evidence type="ECO:0000256" key="5">
    <source>
        <dbReference type="ARBA" id="ARBA00022842"/>
    </source>
</evidence>
<comment type="catalytic activity">
    <reaction evidence="7">
        <text>O-phospho-L-tyrosyl-[protein] + H2O = L-tyrosyl-[protein] + phosphate</text>
        <dbReference type="Rhea" id="RHEA:10684"/>
        <dbReference type="Rhea" id="RHEA-COMP:10136"/>
        <dbReference type="Rhea" id="RHEA-COMP:20101"/>
        <dbReference type="ChEBI" id="CHEBI:15377"/>
        <dbReference type="ChEBI" id="CHEBI:43474"/>
        <dbReference type="ChEBI" id="CHEBI:46858"/>
        <dbReference type="ChEBI" id="CHEBI:61978"/>
        <dbReference type="EC" id="3.1.3.48"/>
    </reaction>
</comment>
<evidence type="ECO:0000256" key="6">
    <source>
        <dbReference type="ARBA" id="ARBA00022912"/>
    </source>
</evidence>
<dbReference type="PANTHER" id="PTHR10190:SF16">
    <property type="entry name" value="DEVELOPMENTAL PROTEIN EYES ABSENT"/>
    <property type="match status" value="1"/>
</dbReference>
<feature type="compositionally biased region" description="Basic and acidic residues" evidence="10">
    <location>
        <begin position="25"/>
        <end position="34"/>
    </location>
</feature>
<organism evidence="11 12">
    <name type="scientific">Zingiber officinale</name>
    <name type="common">Ginger</name>
    <name type="synonym">Amomum zingiber</name>
    <dbReference type="NCBI Taxonomy" id="94328"/>
    <lineage>
        <taxon>Eukaryota</taxon>
        <taxon>Viridiplantae</taxon>
        <taxon>Streptophyta</taxon>
        <taxon>Embryophyta</taxon>
        <taxon>Tracheophyta</taxon>
        <taxon>Spermatophyta</taxon>
        <taxon>Magnoliopsida</taxon>
        <taxon>Liliopsida</taxon>
        <taxon>Zingiberales</taxon>
        <taxon>Zingiberaceae</taxon>
        <taxon>Zingiber</taxon>
    </lineage>
</organism>
<dbReference type="InterPro" id="IPR006545">
    <property type="entry name" value="EYA_dom"/>
</dbReference>
<keyword evidence="4" id="KW-0378">Hydrolase</keyword>
<comment type="cofactor">
    <cofactor evidence="9">
        <name>Mg(2+)</name>
        <dbReference type="ChEBI" id="CHEBI:18420"/>
    </cofactor>
    <text evidence="9">Binds 1 Mg(2+) ion per subunit.</text>
</comment>
<evidence type="ECO:0000256" key="8">
    <source>
        <dbReference type="PIRSR" id="PIRSR628472-1"/>
    </source>
</evidence>
<evidence type="ECO:0000256" key="9">
    <source>
        <dbReference type="PIRSR" id="PIRSR628472-2"/>
    </source>
</evidence>
<dbReference type="InterPro" id="IPR028472">
    <property type="entry name" value="EYA"/>
</dbReference>
<keyword evidence="6" id="KW-0904">Protein phosphatase</keyword>
<keyword evidence="12" id="KW-1185">Reference proteome</keyword>
<comment type="caution">
    <text evidence="11">The sequence shown here is derived from an EMBL/GenBank/DDBJ whole genome shotgun (WGS) entry which is preliminary data.</text>
</comment>
<comment type="similarity">
    <text evidence="1">Belongs to the HAD-like hydrolase superfamily. EYA family.</text>
</comment>
<evidence type="ECO:0000313" key="12">
    <source>
        <dbReference type="Proteomes" id="UP000734854"/>
    </source>
</evidence>
<dbReference type="PANTHER" id="PTHR10190">
    <property type="entry name" value="EYES ABSENT"/>
    <property type="match status" value="1"/>
</dbReference>
<dbReference type="Proteomes" id="UP000734854">
    <property type="component" value="Unassembled WGS sequence"/>
</dbReference>
<accession>A0A8J5GHZ1</accession>
<evidence type="ECO:0000256" key="2">
    <source>
        <dbReference type="ARBA" id="ARBA00013064"/>
    </source>
</evidence>